<keyword evidence="1" id="KW-0732">Signal</keyword>
<dbReference type="AlphaFoldDB" id="A0A9D2IIG4"/>
<dbReference type="EMBL" id="DXCF01000025">
    <property type="protein sequence ID" value="HIZ09761.1"/>
    <property type="molecule type" value="Genomic_DNA"/>
</dbReference>
<proteinExistence type="predicted"/>
<evidence type="ECO:0000256" key="1">
    <source>
        <dbReference type="SAM" id="SignalP"/>
    </source>
</evidence>
<sequence>MKNRLMRLLTLAALACCLLISGVLVACGGNTESKGAHIDVGNGTATAPLGEYEVPIPSVVDESGTVLSGYTVTVSSIKDAEGNDVEYVSGTIIVEEPAVITIVYAAEGVENATLVVTFESEAPKITFTDGGFPSVYLNGNTYYIPSFTAEGADASKTSVTVNYLATESSEPEKVAEDLYSGDPFTVKYGTGYYQFVIHVENKFGTGADYTYLVPLKGPEQTVEGGFIYFEDKFGVEQVASEYGWLDFKYVEAKDLDETMMSTANDAMKAAKGLTHVVFDETLASTTPEAGIVVQNPALTSTGDYAYMYFDVYNAGDKVIPLQLAWSGASRALAPHAWTRVVIELAFVNDGLAVNVSSTDLVGLTLYLAGGGADKYDQEDLEAADIDLYFGNICFGDDATQYLPSGSEIQEDQVFCFNTPAGVDQIAYRSGITGAMESGRYNFSYVSAETMPELKDEKTGLSGATQILNNTSNKADGQAAGDFSFTAASIQDVSAYAFIALRVYKQAGITGYIGYLREQGITGGGFTQYDLADGWNTVYLSTDHMGACTKFGGRQANAVKLVVGGIKQGESLYFGGAFGIKDEDLAVKQTPADENVSLYPNQSYTPATNLAVAVQETCAVTWLRGETVANLTYTLSSVTDSTGAPVEVKDGAFVPATTGGTYTLTYSAAFNDGIKLYDYDVVEDVTGKVTVTITTADPTLDWEDANLPGYYVGTVEYELPDYSVVGVVLDTDEVKVYSVPNEDSELTEDDLVAVSGNTFTVPNKAGYIVFKVTVTYGGGSQTKTFTSPYIPVEVYVEEEGVVAALDQAYGLTQASKANLSSGVMELEFVPTAELPAEVKEGANLTAGATKITSTNTGLDTLVVLRHPAITDVSAYNYMYVDIYNPNDAAVGIYFAIFGGGKYQTLRPKMWSRVTFTFDMSRYFNQSGINYFVGETATQEKREGLTNIAGIALEFADIANTQGLYIGKVGVSTEVESRVDITPSDENMVFAFDTAVGTDHFLMQGNDSYGGIGVSYEAYSETLPKDEKFPNGTGLTKITDITRGGSAFGNLALVAPYITDASRFESLAIRVYNPNDYAIFINEMDNWSATGSGNTYEVAANGWTTVTLDASMLADHNTWLEGFNGIRLVFGGLTKGDSFYLGAAYGVKAEA</sequence>
<evidence type="ECO:0000313" key="3">
    <source>
        <dbReference type="Proteomes" id="UP000824025"/>
    </source>
</evidence>
<organism evidence="2 3">
    <name type="scientific">Candidatus Borkfalkia avicola</name>
    <dbReference type="NCBI Taxonomy" id="2838503"/>
    <lineage>
        <taxon>Bacteria</taxon>
        <taxon>Bacillati</taxon>
        <taxon>Bacillota</taxon>
        <taxon>Clostridia</taxon>
        <taxon>Christensenellales</taxon>
        <taxon>Christensenellaceae</taxon>
        <taxon>Candidatus Borkfalkia</taxon>
    </lineage>
</organism>
<gene>
    <name evidence="2" type="ORF">H9726_04645</name>
</gene>
<name>A0A9D2IIG4_9FIRM</name>
<feature type="chain" id="PRO_5038591767" evidence="1">
    <location>
        <begin position="27"/>
        <end position="1149"/>
    </location>
</feature>
<dbReference type="PROSITE" id="PS51257">
    <property type="entry name" value="PROKAR_LIPOPROTEIN"/>
    <property type="match status" value="1"/>
</dbReference>
<comment type="caution">
    <text evidence="2">The sequence shown here is derived from an EMBL/GenBank/DDBJ whole genome shotgun (WGS) entry which is preliminary data.</text>
</comment>
<accession>A0A9D2IIG4</accession>
<reference evidence="2" key="1">
    <citation type="journal article" date="2021" name="PeerJ">
        <title>Extensive microbial diversity within the chicken gut microbiome revealed by metagenomics and culture.</title>
        <authorList>
            <person name="Gilroy R."/>
            <person name="Ravi A."/>
            <person name="Getino M."/>
            <person name="Pursley I."/>
            <person name="Horton D.L."/>
            <person name="Alikhan N.F."/>
            <person name="Baker D."/>
            <person name="Gharbi K."/>
            <person name="Hall N."/>
            <person name="Watson M."/>
            <person name="Adriaenssens E.M."/>
            <person name="Foster-Nyarko E."/>
            <person name="Jarju S."/>
            <person name="Secka A."/>
            <person name="Antonio M."/>
            <person name="Oren A."/>
            <person name="Chaudhuri R.R."/>
            <person name="La Ragione R."/>
            <person name="Hildebrand F."/>
            <person name="Pallen M.J."/>
        </authorList>
    </citation>
    <scope>NUCLEOTIDE SEQUENCE</scope>
    <source>
        <strain evidence="2">CHK192-19661</strain>
    </source>
</reference>
<feature type="signal peptide" evidence="1">
    <location>
        <begin position="1"/>
        <end position="26"/>
    </location>
</feature>
<protein>
    <submittedName>
        <fullName evidence="2">Uncharacterized protein</fullName>
    </submittedName>
</protein>
<dbReference type="Proteomes" id="UP000824025">
    <property type="component" value="Unassembled WGS sequence"/>
</dbReference>
<reference evidence="2" key="2">
    <citation type="submission" date="2021-04" db="EMBL/GenBank/DDBJ databases">
        <authorList>
            <person name="Gilroy R."/>
        </authorList>
    </citation>
    <scope>NUCLEOTIDE SEQUENCE</scope>
    <source>
        <strain evidence="2">CHK192-19661</strain>
    </source>
</reference>
<evidence type="ECO:0000313" key="2">
    <source>
        <dbReference type="EMBL" id="HIZ09761.1"/>
    </source>
</evidence>